<keyword evidence="3" id="KW-0808">Transferase</keyword>
<comment type="caution">
    <text evidence="14">The sequence shown here is derived from an EMBL/GenBank/DDBJ whole genome shotgun (WGS) entry which is preliminary data.</text>
</comment>
<dbReference type="PROSITE" id="PS50011">
    <property type="entry name" value="PROTEIN_KINASE_DOM"/>
    <property type="match status" value="1"/>
</dbReference>
<dbReference type="Pfam" id="PF00069">
    <property type="entry name" value="Pkinase"/>
    <property type="match status" value="1"/>
</dbReference>
<evidence type="ECO:0000256" key="7">
    <source>
        <dbReference type="ARBA" id="ARBA00022840"/>
    </source>
</evidence>
<dbReference type="InterPro" id="IPR000719">
    <property type="entry name" value="Prot_kinase_dom"/>
</dbReference>
<keyword evidence="15" id="KW-1185">Reference proteome</keyword>
<dbReference type="EC" id="2.7.11.1" evidence="1"/>
<gene>
    <name evidence="14" type="ORF">ACFO60_35505</name>
</gene>
<feature type="domain" description="Protein kinase" evidence="12">
    <location>
        <begin position="12"/>
        <end position="274"/>
    </location>
</feature>
<evidence type="ECO:0000256" key="6">
    <source>
        <dbReference type="ARBA" id="ARBA00022777"/>
    </source>
</evidence>
<dbReference type="InterPro" id="IPR011009">
    <property type="entry name" value="Kinase-like_dom_sf"/>
</dbReference>
<dbReference type="PANTHER" id="PTHR43289:SF6">
    <property type="entry name" value="SERINE_THREONINE-PROTEIN KINASE NEKL-3"/>
    <property type="match status" value="1"/>
</dbReference>
<evidence type="ECO:0000313" key="15">
    <source>
        <dbReference type="Proteomes" id="UP001596004"/>
    </source>
</evidence>
<feature type="region of interest" description="Disordered" evidence="11">
    <location>
        <begin position="295"/>
        <end position="375"/>
    </location>
</feature>
<dbReference type="Proteomes" id="UP001596004">
    <property type="component" value="Unassembled WGS sequence"/>
</dbReference>
<protein>
    <recommendedName>
        <fullName evidence="1">non-specific serine/threonine protein kinase</fullName>
        <ecNumber evidence="1">2.7.11.1</ecNumber>
    </recommendedName>
</protein>
<dbReference type="Gene3D" id="3.30.10.20">
    <property type="match status" value="1"/>
</dbReference>
<feature type="region of interest" description="Disordered" evidence="11">
    <location>
        <begin position="409"/>
        <end position="483"/>
    </location>
</feature>
<sequence>MVAQGTTLAGRYRLDVRLGAGGMGEVWRGEDTVLARTVAVKVLLPGRMDDPGFAARFQGEARAMATINHPGVVDVYDYGVSDVPGDGPTAYLVMRFVDGEPLDRLLTRLTRIGPEPAMELIAQAASALQAVHDRGIVHRDVKPGNLLVRPDGSLVLTDFGIARADMGHRLTDAGMVLGTAAYCAPEQAEGQPVTPAVDLYALGVVAYECLAGHRPFDGDTPVTIALKHIREDPPPLPPDVPPAVRHLVERALVKDPARRWHSAAEMSVAARRAMREDTGTSAAVSGLTGMISSQRMATTAGHPHQMASPETGVRMNSPGWGEAERGPSTAPPPAYILPGPAHSTGAHAPPVTVAAGPPPPQRGARGRRAAAPKRGKAALIVGVIAAGAVLGGGGAVMYNQVANTPNASAAGVATTPTVEATTAGASPGKKGTTRPPRSSPRPTVAGSQHAEPSVSPSPTKPSPSPSASRPRSPSPSATISKAPTAKKVVPAVINLLQANALTKLRAAGFKAKVDISGEPSSEGCSRVVDQNPQAGTSWAVDRVVTVVVEQGIPCGGDPNESPSPTPSPSVTATS</sequence>
<feature type="compositionally biased region" description="Basic residues" evidence="11">
    <location>
        <begin position="364"/>
        <end position="375"/>
    </location>
</feature>
<feature type="domain" description="PASTA" evidence="13">
    <location>
        <begin position="483"/>
        <end position="550"/>
    </location>
</feature>
<evidence type="ECO:0000256" key="11">
    <source>
        <dbReference type="SAM" id="MobiDB-lite"/>
    </source>
</evidence>
<reference evidence="15" key="1">
    <citation type="journal article" date="2019" name="Int. J. Syst. Evol. Microbiol.">
        <title>The Global Catalogue of Microorganisms (GCM) 10K type strain sequencing project: providing services to taxonomists for standard genome sequencing and annotation.</title>
        <authorList>
            <consortium name="The Broad Institute Genomics Platform"/>
            <consortium name="The Broad Institute Genome Sequencing Center for Infectious Disease"/>
            <person name="Wu L."/>
            <person name="Ma J."/>
        </authorList>
    </citation>
    <scope>NUCLEOTIDE SEQUENCE [LARGE SCALE GENOMIC DNA]</scope>
    <source>
        <strain evidence="15">CGMCC 4.7132</strain>
    </source>
</reference>
<keyword evidence="7 10" id="KW-0067">ATP-binding</keyword>
<dbReference type="SUPFAM" id="SSF56112">
    <property type="entry name" value="Protein kinase-like (PK-like)"/>
    <property type="match status" value="1"/>
</dbReference>
<dbReference type="EMBL" id="JBHSFP010000039">
    <property type="protein sequence ID" value="MFC4536104.1"/>
    <property type="molecule type" value="Genomic_DNA"/>
</dbReference>
<dbReference type="SMART" id="SM00220">
    <property type="entry name" value="S_TKc"/>
    <property type="match status" value="1"/>
</dbReference>
<dbReference type="PROSITE" id="PS00107">
    <property type="entry name" value="PROTEIN_KINASE_ATP"/>
    <property type="match status" value="1"/>
</dbReference>
<dbReference type="Gene3D" id="3.30.200.20">
    <property type="entry name" value="Phosphorylase Kinase, domain 1"/>
    <property type="match status" value="1"/>
</dbReference>
<comment type="catalytic activity">
    <reaction evidence="8">
        <text>L-threonyl-[protein] + ATP = O-phospho-L-threonyl-[protein] + ADP + H(+)</text>
        <dbReference type="Rhea" id="RHEA:46608"/>
        <dbReference type="Rhea" id="RHEA-COMP:11060"/>
        <dbReference type="Rhea" id="RHEA-COMP:11605"/>
        <dbReference type="ChEBI" id="CHEBI:15378"/>
        <dbReference type="ChEBI" id="CHEBI:30013"/>
        <dbReference type="ChEBI" id="CHEBI:30616"/>
        <dbReference type="ChEBI" id="CHEBI:61977"/>
        <dbReference type="ChEBI" id="CHEBI:456216"/>
        <dbReference type="EC" id="2.7.11.1"/>
    </reaction>
</comment>
<evidence type="ECO:0000256" key="2">
    <source>
        <dbReference type="ARBA" id="ARBA00022527"/>
    </source>
</evidence>
<feature type="compositionally biased region" description="Low complexity" evidence="11">
    <location>
        <begin position="433"/>
        <end position="443"/>
    </location>
</feature>
<evidence type="ECO:0000259" key="12">
    <source>
        <dbReference type="PROSITE" id="PS50011"/>
    </source>
</evidence>
<keyword evidence="4" id="KW-0677">Repeat</keyword>
<comment type="catalytic activity">
    <reaction evidence="9">
        <text>L-seryl-[protein] + ATP = O-phospho-L-seryl-[protein] + ADP + H(+)</text>
        <dbReference type="Rhea" id="RHEA:17989"/>
        <dbReference type="Rhea" id="RHEA-COMP:9863"/>
        <dbReference type="Rhea" id="RHEA-COMP:11604"/>
        <dbReference type="ChEBI" id="CHEBI:15378"/>
        <dbReference type="ChEBI" id="CHEBI:29999"/>
        <dbReference type="ChEBI" id="CHEBI:30616"/>
        <dbReference type="ChEBI" id="CHEBI:83421"/>
        <dbReference type="ChEBI" id="CHEBI:456216"/>
        <dbReference type="EC" id="2.7.11.1"/>
    </reaction>
</comment>
<evidence type="ECO:0000256" key="4">
    <source>
        <dbReference type="ARBA" id="ARBA00022737"/>
    </source>
</evidence>
<dbReference type="GO" id="GO:0004674">
    <property type="term" value="F:protein serine/threonine kinase activity"/>
    <property type="evidence" value="ECO:0007669"/>
    <property type="project" value="UniProtKB-KW"/>
</dbReference>
<evidence type="ECO:0000259" key="13">
    <source>
        <dbReference type="PROSITE" id="PS51178"/>
    </source>
</evidence>
<feature type="compositionally biased region" description="Low complexity" evidence="11">
    <location>
        <begin position="344"/>
        <end position="355"/>
    </location>
</feature>
<dbReference type="Gene3D" id="1.10.510.10">
    <property type="entry name" value="Transferase(Phosphotransferase) domain 1"/>
    <property type="match status" value="1"/>
</dbReference>
<dbReference type="InterPro" id="IPR005543">
    <property type="entry name" value="PASTA_dom"/>
</dbReference>
<keyword evidence="6 14" id="KW-0418">Kinase</keyword>
<evidence type="ECO:0000256" key="9">
    <source>
        <dbReference type="ARBA" id="ARBA00048679"/>
    </source>
</evidence>
<dbReference type="PROSITE" id="PS00108">
    <property type="entry name" value="PROTEIN_KINASE_ST"/>
    <property type="match status" value="1"/>
</dbReference>
<feature type="binding site" evidence="10">
    <location>
        <position position="41"/>
    </location>
    <ligand>
        <name>ATP</name>
        <dbReference type="ChEBI" id="CHEBI:30616"/>
    </ligand>
</feature>
<dbReference type="PROSITE" id="PS51178">
    <property type="entry name" value="PASTA"/>
    <property type="match status" value="1"/>
</dbReference>
<keyword evidence="2 14" id="KW-0723">Serine/threonine-protein kinase</keyword>
<feature type="compositionally biased region" description="Low complexity" evidence="11">
    <location>
        <begin position="409"/>
        <end position="425"/>
    </location>
</feature>
<proteinExistence type="predicted"/>
<dbReference type="InterPro" id="IPR017441">
    <property type="entry name" value="Protein_kinase_ATP_BS"/>
</dbReference>
<accession>A0ABV9CU73</accession>
<evidence type="ECO:0000256" key="5">
    <source>
        <dbReference type="ARBA" id="ARBA00022741"/>
    </source>
</evidence>
<dbReference type="PANTHER" id="PTHR43289">
    <property type="entry name" value="MITOGEN-ACTIVATED PROTEIN KINASE KINASE KINASE 20-RELATED"/>
    <property type="match status" value="1"/>
</dbReference>
<name>A0ABV9CU73_9ACTN</name>
<dbReference type="Pfam" id="PF03793">
    <property type="entry name" value="PASTA"/>
    <property type="match status" value="1"/>
</dbReference>
<dbReference type="CDD" id="cd14014">
    <property type="entry name" value="STKc_PknB_like"/>
    <property type="match status" value="1"/>
</dbReference>
<dbReference type="SMART" id="SM00740">
    <property type="entry name" value="PASTA"/>
    <property type="match status" value="1"/>
</dbReference>
<organism evidence="14 15">
    <name type="scientific">Sphaerisporangium dianthi</name>
    <dbReference type="NCBI Taxonomy" id="1436120"/>
    <lineage>
        <taxon>Bacteria</taxon>
        <taxon>Bacillati</taxon>
        <taxon>Actinomycetota</taxon>
        <taxon>Actinomycetes</taxon>
        <taxon>Streptosporangiales</taxon>
        <taxon>Streptosporangiaceae</taxon>
        <taxon>Sphaerisporangium</taxon>
    </lineage>
</organism>
<evidence type="ECO:0000256" key="10">
    <source>
        <dbReference type="PROSITE-ProRule" id="PRU10141"/>
    </source>
</evidence>
<evidence type="ECO:0000256" key="3">
    <source>
        <dbReference type="ARBA" id="ARBA00022679"/>
    </source>
</evidence>
<evidence type="ECO:0000256" key="8">
    <source>
        <dbReference type="ARBA" id="ARBA00047899"/>
    </source>
</evidence>
<keyword evidence="5 10" id="KW-0547">Nucleotide-binding</keyword>
<dbReference type="RefSeq" id="WP_380849917.1">
    <property type="nucleotide sequence ID" value="NZ_JBHSFP010000039.1"/>
</dbReference>
<evidence type="ECO:0000313" key="14">
    <source>
        <dbReference type="EMBL" id="MFC4536104.1"/>
    </source>
</evidence>
<dbReference type="InterPro" id="IPR008271">
    <property type="entry name" value="Ser/Thr_kinase_AS"/>
</dbReference>
<feature type="region of interest" description="Disordered" evidence="11">
    <location>
        <begin position="551"/>
        <end position="574"/>
    </location>
</feature>
<dbReference type="CDD" id="cd06577">
    <property type="entry name" value="PASTA_pknB"/>
    <property type="match status" value="1"/>
</dbReference>
<feature type="compositionally biased region" description="Low complexity" evidence="11">
    <location>
        <begin position="465"/>
        <end position="480"/>
    </location>
</feature>
<evidence type="ECO:0000256" key="1">
    <source>
        <dbReference type="ARBA" id="ARBA00012513"/>
    </source>
</evidence>